<organism evidence="1 2">
    <name type="scientific">Triparma laevis f. longispina</name>
    <dbReference type="NCBI Taxonomy" id="1714387"/>
    <lineage>
        <taxon>Eukaryota</taxon>
        <taxon>Sar</taxon>
        <taxon>Stramenopiles</taxon>
        <taxon>Ochrophyta</taxon>
        <taxon>Bolidophyceae</taxon>
        <taxon>Parmales</taxon>
        <taxon>Triparmaceae</taxon>
        <taxon>Triparma</taxon>
    </lineage>
</organism>
<reference evidence="2" key="1">
    <citation type="journal article" date="2023" name="Commun. Biol.">
        <title>Genome analysis of Parmales, the sister group of diatoms, reveals the evolutionary specialization of diatoms from phago-mixotrophs to photoautotrophs.</title>
        <authorList>
            <person name="Ban H."/>
            <person name="Sato S."/>
            <person name="Yoshikawa S."/>
            <person name="Yamada K."/>
            <person name="Nakamura Y."/>
            <person name="Ichinomiya M."/>
            <person name="Sato N."/>
            <person name="Blanc-Mathieu R."/>
            <person name="Endo H."/>
            <person name="Kuwata A."/>
            <person name="Ogata H."/>
        </authorList>
    </citation>
    <scope>NUCLEOTIDE SEQUENCE [LARGE SCALE GENOMIC DNA]</scope>
    <source>
        <strain evidence="2">NIES 3700</strain>
    </source>
</reference>
<protein>
    <submittedName>
        <fullName evidence="1">Uncharacterized protein</fullName>
    </submittedName>
</protein>
<evidence type="ECO:0000313" key="1">
    <source>
        <dbReference type="EMBL" id="GMH59712.1"/>
    </source>
</evidence>
<dbReference type="EMBL" id="BRXW01000491">
    <property type="protein sequence ID" value="GMH59712.1"/>
    <property type="molecule type" value="Genomic_DNA"/>
</dbReference>
<keyword evidence="2" id="KW-1185">Reference proteome</keyword>
<comment type="caution">
    <text evidence="1">The sequence shown here is derived from an EMBL/GenBank/DDBJ whole genome shotgun (WGS) entry which is preliminary data.</text>
</comment>
<proteinExistence type="predicted"/>
<accession>A0A9W6ZSK8</accession>
<evidence type="ECO:0000313" key="2">
    <source>
        <dbReference type="Proteomes" id="UP001165122"/>
    </source>
</evidence>
<dbReference type="OrthoDB" id="10539406at2759"/>
<dbReference type="Proteomes" id="UP001165122">
    <property type="component" value="Unassembled WGS sequence"/>
</dbReference>
<gene>
    <name evidence="1" type="ORF">TrLO_g6442</name>
</gene>
<dbReference type="AlphaFoldDB" id="A0A9W6ZSK8"/>
<name>A0A9W6ZSK8_9STRA</name>
<sequence length="119" mass="13640">MLSIIKAASKRVVHRRELGRCMTTGNGDGSSRRIEGRIVAEILNSEPTKQKPRLTATLVSRIFSTLTLDLTKHLQSGKSYKIPHLGAFKYNPVREEIVFRPSKHLQEEMKKDEGEFEYR</sequence>